<accession>A0A917AM27</accession>
<dbReference type="OrthoDB" id="7304934at2"/>
<feature type="chain" id="PRO_5036804011" evidence="1">
    <location>
        <begin position="19"/>
        <end position="132"/>
    </location>
</feature>
<reference evidence="2" key="2">
    <citation type="submission" date="2020-09" db="EMBL/GenBank/DDBJ databases">
        <authorList>
            <person name="Sun Q."/>
            <person name="Zhou Y."/>
        </authorList>
    </citation>
    <scope>NUCLEOTIDE SEQUENCE</scope>
    <source>
        <strain evidence="2">CGMCC 1.16012</strain>
    </source>
</reference>
<dbReference type="EMBL" id="BMKN01000003">
    <property type="protein sequence ID" value="GGE60079.1"/>
    <property type="molecule type" value="Genomic_DNA"/>
</dbReference>
<organism evidence="2 3">
    <name type="scientific">Actibacterium pelagium</name>
    <dbReference type="NCBI Taxonomy" id="2029103"/>
    <lineage>
        <taxon>Bacteria</taxon>
        <taxon>Pseudomonadati</taxon>
        <taxon>Pseudomonadota</taxon>
        <taxon>Alphaproteobacteria</taxon>
        <taxon>Rhodobacterales</taxon>
        <taxon>Roseobacteraceae</taxon>
        <taxon>Actibacterium</taxon>
    </lineage>
</organism>
<dbReference type="AlphaFoldDB" id="A0A917AM27"/>
<evidence type="ECO:0000313" key="2">
    <source>
        <dbReference type="EMBL" id="GGE60079.1"/>
    </source>
</evidence>
<keyword evidence="1" id="KW-0732">Signal</keyword>
<dbReference type="RefSeq" id="WP_095595536.1">
    <property type="nucleotide sequence ID" value="NZ_BMKN01000003.1"/>
</dbReference>
<dbReference type="Proteomes" id="UP000606730">
    <property type="component" value="Unassembled WGS sequence"/>
</dbReference>
<gene>
    <name evidence="2" type="ORF">GCM10011517_29600</name>
</gene>
<keyword evidence="3" id="KW-1185">Reference proteome</keyword>
<reference evidence="2" key="1">
    <citation type="journal article" date="2014" name="Int. J. Syst. Evol. Microbiol.">
        <title>Complete genome sequence of Corynebacterium casei LMG S-19264T (=DSM 44701T), isolated from a smear-ripened cheese.</title>
        <authorList>
            <consortium name="US DOE Joint Genome Institute (JGI-PGF)"/>
            <person name="Walter F."/>
            <person name="Albersmeier A."/>
            <person name="Kalinowski J."/>
            <person name="Ruckert C."/>
        </authorList>
    </citation>
    <scope>NUCLEOTIDE SEQUENCE</scope>
    <source>
        <strain evidence="2">CGMCC 1.16012</strain>
    </source>
</reference>
<proteinExistence type="predicted"/>
<feature type="signal peptide" evidence="1">
    <location>
        <begin position="1"/>
        <end position="18"/>
    </location>
</feature>
<sequence>MRALFFIVFASLATTATADEPMSAEAFQTYSEGRTLYFLENGQTYGAEQYLPGRRVIWTFLDGECQMGHWYAEGPAICFLYETRPTDPQCWNFFQTEDGVSAQFISAPEKPPLVAVLKNTDPLICPGPKVGV</sequence>
<comment type="caution">
    <text evidence="2">The sequence shown here is derived from an EMBL/GenBank/DDBJ whole genome shotgun (WGS) entry which is preliminary data.</text>
</comment>
<evidence type="ECO:0000256" key="1">
    <source>
        <dbReference type="SAM" id="SignalP"/>
    </source>
</evidence>
<name>A0A917AM27_9RHOB</name>
<evidence type="ECO:0000313" key="3">
    <source>
        <dbReference type="Proteomes" id="UP000606730"/>
    </source>
</evidence>
<protein>
    <submittedName>
        <fullName evidence="2">Uncharacterized protein</fullName>
    </submittedName>
</protein>